<evidence type="ECO:0000256" key="12">
    <source>
        <dbReference type="SAM" id="MobiDB-lite"/>
    </source>
</evidence>
<evidence type="ECO:0000313" key="14">
    <source>
        <dbReference type="EMBL" id="OWF49348.1"/>
    </source>
</evidence>
<feature type="transmembrane region" description="Helical" evidence="13">
    <location>
        <begin position="89"/>
        <end position="114"/>
    </location>
</feature>
<keyword evidence="9 11" id="KW-0739">Sodium transport</keyword>
<proteinExistence type="inferred from homology"/>
<keyword evidence="3 11" id="KW-0894">Sodium channel</keyword>
<feature type="transmembrane region" description="Helical" evidence="13">
    <location>
        <begin position="502"/>
        <end position="528"/>
    </location>
</feature>
<keyword evidence="7 11" id="KW-0406">Ion transport</keyword>
<keyword evidence="10 11" id="KW-0407">Ion channel</keyword>
<sequence length="711" mass="80511">MDEDSNSWQHRCERYFTSISESDERRGGGGGGGYNRIQEGPNMEWKHLNGLANDAKKRSSGFSRAKRWMRQLDIHGCGRVGYASIFESVIWIVISVLAFGALTYAVYLYAMIYLQTSQFKTLSYTIPPFSSSSPNITICNNNILRKSALQRSQNRFQGLLNVSAKTNKILQQRQQTLTAKELLERTTLYDNLTDLLKNSELASLYSELEEEYLPYSYMSSPDDYGSLYLWGLREGVEILREVVTPTKSELLTYGHQKVQLIVHCWADGKNCNKNRYFHEHQDPDLGNCVTFSNPGNNIETVSFLLNAEPDESVGELTASVGVNVYVGETDSGQNTLTLAQPGTAAFINVQKKSRIDRSKDCSSQEQYSQKACLRQCVDDKIATFCQCQRSYDVIATEQCRVDVKFENVCARTIQKLYSLGKLTCGCLPKCDQSLYSVEASSSEWPSTGNIGYIEQFLHQQGRNSSPHFIRSSLTKVTVNYRDMVAETVTESSLTLLDLFAKIGGISAILVGVSAISILEVLWFVVRLVSHGCRQMIRRSKQRDTIHRLAESDVTSITWQAYRHKRREEVKNNNTALTKQAVRRNSSRQSRQSLPTITEENKHRKLANGHLENNLYSHPLERTGHRRVYNNLVKAERTPGSEFPVFNSLNEFHRPRCSTPDNSDHLNSRLLQMDGGNAHHYPHQGRIVTPADAIQRYGHSASKYICSEGIYL</sequence>
<dbReference type="EMBL" id="NEDP02003157">
    <property type="protein sequence ID" value="OWF49348.1"/>
    <property type="molecule type" value="Genomic_DNA"/>
</dbReference>
<comment type="caution">
    <text evidence="14">The sequence shown here is derived from an EMBL/GenBank/DDBJ whole genome shotgun (WGS) entry which is preliminary data.</text>
</comment>
<protein>
    <submittedName>
        <fullName evidence="14">Amiloride-sensitive sodium channel subunit alpha</fullName>
    </submittedName>
</protein>
<feature type="region of interest" description="Disordered" evidence="12">
    <location>
        <begin position="579"/>
        <end position="601"/>
    </location>
</feature>
<keyword evidence="2 11" id="KW-0813">Transport</keyword>
<evidence type="ECO:0000256" key="3">
    <source>
        <dbReference type="ARBA" id="ARBA00022461"/>
    </source>
</evidence>
<dbReference type="Gene3D" id="2.60.470.10">
    <property type="entry name" value="Acid-sensing ion channels like domains"/>
    <property type="match status" value="1"/>
</dbReference>
<dbReference type="PRINTS" id="PR01078">
    <property type="entry name" value="AMINACHANNEL"/>
</dbReference>
<evidence type="ECO:0000256" key="7">
    <source>
        <dbReference type="ARBA" id="ARBA00023065"/>
    </source>
</evidence>
<name>A0A210QKS3_MIZYE</name>
<evidence type="ECO:0000256" key="8">
    <source>
        <dbReference type="ARBA" id="ARBA00023136"/>
    </source>
</evidence>
<evidence type="ECO:0000256" key="13">
    <source>
        <dbReference type="SAM" id="Phobius"/>
    </source>
</evidence>
<evidence type="ECO:0000256" key="2">
    <source>
        <dbReference type="ARBA" id="ARBA00022448"/>
    </source>
</evidence>
<dbReference type="PANTHER" id="PTHR11690">
    <property type="entry name" value="AMILORIDE-SENSITIVE SODIUM CHANNEL-RELATED"/>
    <property type="match status" value="1"/>
</dbReference>
<evidence type="ECO:0000313" key="15">
    <source>
        <dbReference type="Proteomes" id="UP000242188"/>
    </source>
</evidence>
<dbReference type="Proteomes" id="UP000242188">
    <property type="component" value="Unassembled WGS sequence"/>
</dbReference>
<dbReference type="GO" id="GO:0015280">
    <property type="term" value="F:ligand-gated sodium channel activity"/>
    <property type="evidence" value="ECO:0007669"/>
    <property type="project" value="TreeGrafter"/>
</dbReference>
<dbReference type="OrthoDB" id="6081225at2759"/>
<evidence type="ECO:0000256" key="10">
    <source>
        <dbReference type="ARBA" id="ARBA00023303"/>
    </source>
</evidence>
<feature type="region of interest" description="Disordered" evidence="12">
    <location>
        <begin position="20"/>
        <end position="39"/>
    </location>
</feature>
<evidence type="ECO:0000256" key="11">
    <source>
        <dbReference type="RuleBase" id="RU000679"/>
    </source>
</evidence>
<comment type="subcellular location">
    <subcellularLocation>
        <location evidence="1">Membrane</location>
        <topology evidence="1">Multi-pass membrane protein</topology>
    </subcellularLocation>
</comment>
<evidence type="ECO:0000256" key="4">
    <source>
        <dbReference type="ARBA" id="ARBA00022692"/>
    </source>
</evidence>
<dbReference type="AlphaFoldDB" id="A0A210QKS3"/>
<dbReference type="PANTHER" id="PTHR11690:SF299">
    <property type="entry name" value="PICKPOCKET 20, ISOFORM A"/>
    <property type="match status" value="1"/>
</dbReference>
<evidence type="ECO:0000256" key="9">
    <source>
        <dbReference type="ARBA" id="ARBA00023201"/>
    </source>
</evidence>
<dbReference type="InterPro" id="IPR001873">
    <property type="entry name" value="ENaC"/>
</dbReference>
<comment type="similarity">
    <text evidence="11">Belongs to the amiloride-sensitive sodium channel (TC 1.A.6) family.</text>
</comment>
<gene>
    <name evidence="14" type="ORF">KP79_PYT14698</name>
</gene>
<accession>A0A210QKS3</accession>
<keyword evidence="5 13" id="KW-1133">Transmembrane helix</keyword>
<evidence type="ECO:0000256" key="6">
    <source>
        <dbReference type="ARBA" id="ARBA00023053"/>
    </source>
</evidence>
<keyword evidence="4 11" id="KW-0812">Transmembrane</keyword>
<dbReference type="GO" id="GO:0005886">
    <property type="term" value="C:plasma membrane"/>
    <property type="evidence" value="ECO:0007669"/>
    <property type="project" value="TreeGrafter"/>
</dbReference>
<reference evidence="14 15" key="1">
    <citation type="journal article" date="2017" name="Nat. Ecol. Evol.">
        <title>Scallop genome provides insights into evolution of bilaterian karyotype and development.</title>
        <authorList>
            <person name="Wang S."/>
            <person name="Zhang J."/>
            <person name="Jiao W."/>
            <person name="Li J."/>
            <person name="Xun X."/>
            <person name="Sun Y."/>
            <person name="Guo X."/>
            <person name="Huan P."/>
            <person name="Dong B."/>
            <person name="Zhang L."/>
            <person name="Hu X."/>
            <person name="Sun X."/>
            <person name="Wang J."/>
            <person name="Zhao C."/>
            <person name="Wang Y."/>
            <person name="Wang D."/>
            <person name="Huang X."/>
            <person name="Wang R."/>
            <person name="Lv J."/>
            <person name="Li Y."/>
            <person name="Zhang Z."/>
            <person name="Liu B."/>
            <person name="Lu W."/>
            <person name="Hui Y."/>
            <person name="Liang J."/>
            <person name="Zhou Z."/>
            <person name="Hou R."/>
            <person name="Li X."/>
            <person name="Liu Y."/>
            <person name="Li H."/>
            <person name="Ning X."/>
            <person name="Lin Y."/>
            <person name="Zhao L."/>
            <person name="Xing Q."/>
            <person name="Dou J."/>
            <person name="Li Y."/>
            <person name="Mao J."/>
            <person name="Guo H."/>
            <person name="Dou H."/>
            <person name="Li T."/>
            <person name="Mu C."/>
            <person name="Jiang W."/>
            <person name="Fu Q."/>
            <person name="Fu X."/>
            <person name="Miao Y."/>
            <person name="Liu J."/>
            <person name="Yu Q."/>
            <person name="Li R."/>
            <person name="Liao H."/>
            <person name="Li X."/>
            <person name="Kong Y."/>
            <person name="Jiang Z."/>
            <person name="Chourrout D."/>
            <person name="Li R."/>
            <person name="Bao Z."/>
        </authorList>
    </citation>
    <scope>NUCLEOTIDE SEQUENCE [LARGE SCALE GENOMIC DNA]</scope>
    <source>
        <strain evidence="14 15">PY_sf001</strain>
    </source>
</reference>
<keyword evidence="15" id="KW-1185">Reference proteome</keyword>
<evidence type="ECO:0000256" key="1">
    <source>
        <dbReference type="ARBA" id="ARBA00004141"/>
    </source>
</evidence>
<evidence type="ECO:0000256" key="5">
    <source>
        <dbReference type="ARBA" id="ARBA00022989"/>
    </source>
</evidence>
<keyword evidence="6" id="KW-0915">Sodium</keyword>
<dbReference type="Pfam" id="PF00858">
    <property type="entry name" value="ASC"/>
    <property type="match status" value="1"/>
</dbReference>
<keyword evidence="8 13" id="KW-0472">Membrane</keyword>
<organism evidence="14 15">
    <name type="scientific">Mizuhopecten yessoensis</name>
    <name type="common">Japanese scallop</name>
    <name type="synonym">Patinopecten yessoensis</name>
    <dbReference type="NCBI Taxonomy" id="6573"/>
    <lineage>
        <taxon>Eukaryota</taxon>
        <taxon>Metazoa</taxon>
        <taxon>Spiralia</taxon>
        <taxon>Lophotrochozoa</taxon>
        <taxon>Mollusca</taxon>
        <taxon>Bivalvia</taxon>
        <taxon>Autobranchia</taxon>
        <taxon>Pteriomorphia</taxon>
        <taxon>Pectinida</taxon>
        <taxon>Pectinoidea</taxon>
        <taxon>Pectinidae</taxon>
        <taxon>Mizuhopecten</taxon>
    </lineage>
</organism>